<dbReference type="InterPro" id="IPR023214">
    <property type="entry name" value="HAD_sf"/>
</dbReference>
<dbReference type="CDD" id="cd07518">
    <property type="entry name" value="HAD_YbiV-Like"/>
    <property type="match status" value="1"/>
</dbReference>
<dbReference type="EMBL" id="AZFV01000007">
    <property type="protein sequence ID" value="KRM17689.1"/>
    <property type="molecule type" value="Genomic_DNA"/>
</dbReference>
<name>A0A0R1WPN4_9LACO</name>
<dbReference type="SFLD" id="SFLDS00003">
    <property type="entry name" value="Haloacid_Dehalogenase"/>
    <property type="match status" value="1"/>
</dbReference>
<dbReference type="NCBIfam" id="TIGR01484">
    <property type="entry name" value="HAD-SF-IIB"/>
    <property type="match status" value="1"/>
</dbReference>
<accession>A0A0R1WPN4</accession>
<dbReference type="PATRIC" id="fig|1423774.3.peg.2543"/>
<dbReference type="GO" id="GO:0016791">
    <property type="term" value="F:phosphatase activity"/>
    <property type="evidence" value="ECO:0007669"/>
    <property type="project" value="UniProtKB-ARBA"/>
</dbReference>
<reference evidence="1 2" key="1">
    <citation type="journal article" date="2015" name="Genome Announc.">
        <title>Expanding the biotechnology potential of lactobacilli through comparative genomics of 213 strains and associated genera.</title>
        <authorList>
            <person name="Sun Z."/>
            <person name="Harris H.M."/>
            <person name="McCann A."/>
            <person name="Guo C."/>
            <person name="Argimon S."/>
            <person name="Zhang W."/>
            <person name="Yang X."/>
            <person name="Jeffery I.B."/>
            <person name="Cooney J.C."/>
            <person name="Kagawa T.F."/>
            <person name="Liu W."/>
            <person name="Song Y."/>
            <person name="Salvetti E."/>
            <person name="Wrobel A."/>
            <person name="Rasinkangas P."/>
            <person name="Parkhill J."/>
            <person name="Rea M.C."/>
            <person name="O'Sullivan O."/>
            <person name="Ritari J."/>
            <person name="Douillard F.P."/>
            <person name="Paul Ross R."/>
            <person name="Yang R."/>
            <person name="Briner A.E."/>
            <person name="Felis G.E."/>
            <person name="de Vos W.M."/>
            <person name="Barrangou R."/>
            <person name="Klaenhammer T.R."/>
            <person name="Caufield P.W."/>
            <person name="Cui Y."/>
            <person name="Zhang H."/>
            <person name="O'Toole P.W."/>
        </authorList>
    </citation>
    <scope>NUCLEOTIDE SEQUENCE [LARGE SCALE GENOMIC DNA]</scope>
    <source>
        <strain evidence="1 2">DSM 16982</strain>
    </source>
</reference>
<dbReference type="Proteomes" id="UP000051302">
    <property type="component" value="Unassembled WGS sequence"/>
</dbReference>
<dbReference type="GO" id="GO:0000287">
    <property type="term" value="F:magnesium ion binding"/>
    <property type="evidence" value="ECO:0007669"/>
    <property type="project" value="TreeGrafter"/>
</dbReference>
<dbReference type="PANTHER" id="PTHR10000:SF53">
    <property type="entry name" value="5-AMINO-6-(5-PHOSPHO-D-RIBITYLAMINO)URACIL PHOSPHATASE YBJI-RELATED"/>
    <property type="match status" value="1"/>
</dbReference>
<comment type="caution">
    <text evidence="1">The sequence shown here is derived from an EMBL/GenBank/DDBJ whole genome shotgun (WGS) entry which is preliminary data.</text>
</comment>
<dbReference type="NCBIfam" id="TIGR00099">
    <property type="entry name" value="Cof-subfamily"/>
    <property type="match status" value="1"/>
</dbReference>
<dbReference type="GO" id="GO:0005829">
    <property type="term" value="C:cytosol"/>
    <property type="evidence" value="ECO:0007669"/>
    <property type="project" value="TreeGrafter"/>
</dbReference>
<evidence type="ECO:0000313" key="1">
    <source>
        <dbReference type="EMBL" id="KRM17689.1"/>
    </source>
</evidence>
<proteinExistence type="predicted"/>
<keyword evidence="2" id="KW-1185">Reference proteome</keyword>
<dbReference type="SFLD" id="SFLDG01140">
    <property type="entry name" value="C2.B:_Phosphomannomutase_and_P"/>
    <property type="match status" value="1"/>
</dbReference>
<evidence type="ECO:0000313" key="2">
    <source>
        <dbReference type="Proteomes" id="UP000051302"/>
    </source>
</evidence>
<dbReference type="Pfam" id="PF08282">
    <property type="entry name" value="Hydrolase_3"/>
    <property type="match status" value="1"/>
</dbReference>
<sequence>MLIRGGNILTDIKLIATDIDGTLFDNEHNYDVKRLNNYLNKLRQKGIKFAVASGNNRDHLEKIFQASPDIDVFIAENGSQIYNDNETLYEKTLPTELVNDMIQTFNRDLDLKALSLSGKKASYSNTAENQPLYHINNLVCVDDLTKVDDEIFKLNIQLEHEDLDAGVQLLNDKYGSKIYAAVSGFGSIDIMSANVNKSLGLQHLCEKLNISLDNVMSFGDNTNDLEMLQESGLSFAMKNAKPQILKAADRITKDDNNHDGVLNTIGEFFQL</sequence>
<dbReference type="Gene3D" id="3.30.1240.10">
    <property type="match status" value="1"/>
</dbReference>
<dbReference type="AlphaFoldDB" id="A0A0R1WPN4"/>
<keyword evidence="1" id="KW-0378">Hydrolase</keyword>
<dbReference type="STRING" id="1423774.FD31_GL002448"/>
<dbReference type="InterPro" id="IPR036412">
    <property type="entry name" value="HAD-like_sf"/>
</dbReference>
<dbReference type="InterPro" id="IPR006379">
    <property type="entry name" value="HAD-SF_hydro_IIB"/>
</dbReference>
<dbReference type="PANTHER" id="PTHR10000">
    <property type="entry name" value="PHOSPHOSERINE PHOSPHATASE"/>
    <property type="match status" value="1"/>
</dbReference>
<gene>
    <name evidence="1" type="ORF">FD31_GL002448</name>
</gene>
<protein>
    <submittedName>
        <fullName evidence="1">HAD superfamily hydrolase</fullName>
    </submittedName>
</protein>
<dbReference type="SUPFAM" id="SSF56784">
    <property type="entry name" value="HAD-like"/>
    <property type="match status" value="1"/>
</dbReference>
<dbReference type="Gene3D" id="3.40.50.1000">
    <property type="entry name" value="HAD superfamily/HAD-like"/>
    <property type="match status" value="1"/>
</dbReference>
<dbReference type="InterPro" id="IPR000150">
    <property type="entry name" value="Cof"/>
</dbReference>
<organism evidence="1 2">
    <name type="scientific">Companilactobacillus nantensis DSM 16982</name>
    <dbReference type="NCBI Taxonomy" id="1423774"/>
    <lineage>
        <taxon>Bacteria</taxon>
        <taxon>Bacillati</taxon>
        <taxon>Bacillota</taxon>
        <taxon>Bacilli</taxon>
        <taxon>Lactobacillales</taxon>
        <taxon>Lactobacillaceae</taxon>
        <taxon>Companilactobacillus</taxon>
    </lineage>
</organism>